<proteinExistence type="predicted"/>
<dbReference type="WBParaSite" id="ASIM_0001579001-mRNA-1">
    <property type="protein sequence ID" value="ASIM_0001579001-mRNA-1"/>
    <property type="gene ID" value="ASIM_0001579001"/>
</dbReference>
<accession>A0A0M3K499</accession>
<sequence length="76" mass="8582">METLFAEDPLLKKGAEGSTESRLKTQIWLRFPKRTNSAAANLTEVEVDECELEVNLTISDEIQMKQKHTITMAATE</sequence>
<organism evidence="3">
    <name type="scientific">Anisakis simplex</name>
    <name type="common">Herring worm</name>
    <dbReference type="NCBI Taxonomy" id="6269"/>
    <lineage>
        <taxon>Eukaryota</taxon>
        <taxon>Metazoa</taxon>
        <taxon>Ecdysozoa</taxon>
        <taxon>Nematoda</taxon>
        <taxon>Chromadorea</taxon>
        <taxon>Rhabditida</taxon>
        <taxon>Spirurina</taxon>
        <taxon>Ascaridomorpha</taxon>
        <taxon>Ascaridoidea</taxon>
        <taxon>Anisakidae</taxon>
        <taxon>Anisakis</taxon>
        <taxon>Anisakis simplex complex</taxon>
    </lineage>
</organism>
<dbReference type="EMBL" id="UYRR01032171">
    <property type="protein sequence ID" value="VDK54488.1"/>
    <property type="molecule type" value="Genomic_DNA"/>
</dbReference>
<evidence type="ECO:0000313" key="3">
    <source>
        <dbReference type="WBParaSite" id="ASIM_0001579001-mRNA-1"/>
    </source>
</evidence>
<evidence type="ECO:0000313" key="1">
    <source>
        <dbReference type="EMBL" id="VDK54488.1"/>
    </source>
</evidence>
<dbReference type="AlphaFoldDB" id="A0A0M3K499"/>
<protein>
    <submittedName>
        <fullName evidence="3">SHSP domain-containing protein</fullName>
    </submittedName>
</protein>
<dbReference type="Proteomes" id="UP000267096">
    <property type="component" value="Unassembled WGS sequence"/>
</dbReference>
<gene>
    <name evidence="1" type="ORF">ASIM_LOCUS15197</name>
</gene>
<keyword evidence="2" id="KW-1185">Reference proteome</keyword>
<reference evidence="1 2" key="2">
    <citation type="submission" date="2018-11" db="EMBL/GenBank/DDBJ databases">
        <authorList>
            <consortium name="Pathogen Informatics"/>
        </authorList>
    </citation>
    <scope>NUCLEOTIDE SEQUENCE [LARGE SCALE GENOMIC DNA]</scope>
</reference>
<evidence type="ECO:0000313" key="2">
    <source>
        <dbReference type="Proteomes" id="UP000267096"/>
    </source>
</evidence>
<name>A0A0M3K499_ANISI</name>
<reference evidence="3" key="1">
    <citation type="submission" date="2017-02" db="UniProtKB">
        <authorList>
            <consortium name="WormBaseParasite"/>
        </authorList>
    </citation>
    <scope>IDENTIFICATION</scope>
</reference>